<gene>
    <name evidence="1" type="ORF">ACAOBT_LOCUS8710</name>
</gene>
<dbReference type="OrthoDB" id="6778034at2759"/>
<evidence type="ECO:0000313" key="2">
    <source>
        <dbReference type="Proteomes" id="UP001152888"/>
    </source>
</evidence>
<comment type="caution">
    <text evidence="1">The sequence shown here is derived from an EMBL/GenBank/DDBJ whole genome shotgun (WGS) entry which is preliminary data.</text>
</comment>
<sequence>MTGLLSDAYAKTASISTIMNGFKRTGIWPVDCTVFSEIDFIAANALLEDGSENASEAENLLKRLLSLKPMLLSYQFTVIVLSKTKIGTQ</sequence>
<reference evidence="1" key="1">
    <citation type="submission" date="2022-03" db="EMBL/GenBank/DDBJ databases">
        <authorList>
            <person name="Sayadi A."/>
        </authorList>
    </citation>
    <scope>NUCLEOTIDE SEQUENCE</scope>
</reference>
<dbReference type="EMBL" id="CAKOFQ010006768">
    <property type="protein sequence ID" value="CAH1970057.1"/>
    <property type="molecule type" value="Genomic_DNA"/>
</dbReference>
<dbReference type="AlphaFoldDB" id="A0A9P0KG17"/>
<name>A0A9P0KG17_ACAOB</name>
<evidence type="ECO:0000313" key="1">
    <source>
        <dbReference type="EMBL" id="CAH1970057.1"/>
    </source>
</evidence>
<accession>A0A9P0KG17</accession>
<protein>
    <submittedName>
        <fullName evidence="1">Uncharacterized protein</fullName>
    </submittedName>
</protein>
<keyword evidence="2" id="KW-1185">Reference proteome</keyword>
<organism evidence="1 2">
    <name type="scientific">Acanthoscelides obtectus</name>
    <name type="common">Bean weevil</name>
    <name type="synonym">Bruchus obtectus</name>
    <dbReference type="NCBI Taxonomy" id="200917"/>
    <lineage>
        <taxon>Eukaryota</taxon>
        <taxon>Metazoa</taxon>
        <taxon>Ecdysozoa</taxon>
        <taxon>Arthropoda</taxon>
        <taxon>Hexapoda</taxon>
        <taxon>Insecta</taxon>
        <taxon>Pterygota</taxon>
        <taxon>Neoptera</taxon>
        <taxon>Endopterygota</taxon>
        <taxon>Coleoptera</taxon>
        <taxon>Polyphaga</taxon>
        <taxon>Cucujiformia</taxon>
        <taxon>Chrysomeloidea</taxon>
        <taxon>Chrysomelidae</taxon>
        <taxon>Bruchinae</taxon>
        <taxon>Bruchini</taxon>
        <taxon>Acanthoscelides</taxon>
    </lineage>
</organism>
<dbReference type="Proteomes" id="UP001152888">
    <property type="component" value="Unassembled WGS sequence"/>
</dbReference>
<proteinExistence type="predicted"/>